<dbReference type="Proteomes" id="UP000199595">
    <property type="component" value="Unassembled WGS sequence"/>
</dbReference>
<dbReference type="InterPro" id="IPR033985">
    <property type="entry name" value="SusD-like_N"/>
</dbReference>
<evidence type="ECO:0000256" key="6">
    <source>
        <dbReference type="SAM" id="SignalP"/>
    </source>
</evidence>
<evidence type="ECO:0000256" key="5">
    <source>
        <dbReference type="ARBA" id="ARBA00023237"/>
    </source>
</evidence>
<keyword evidence="10" id="KW-1185">Reference proteome</keyword>
<dbReference type="Pfam" id="PF07980">
    <property type="entry name" value="SusD_RagB"/>
    <property type="match status" value="1"/>
</dbReference>
<dbReference type="RefSeq" id="WP_090119159.1">
    <property type="nucleotide sequence ID" value="NZ_FNNJ01000001.1"/>
</dbReference>
<feature type="signal peptide" evidence="6">
    <location>
        <begin position="1"/>
        <end position="22"/>
    </location>
</feature>
<dbReference type="CDD" id="cd08977">
    <property type="entry name" value="SusD"/>
    <property type="match status" value="1"/>
</dbReference>
<reference evidence="9 10" key="1">
    <citation type="submission" date="2016-10" db="EMBL/GenBank/DDBJ databases">
        <authorList>
            <person name="de Groot N.N."/>
        </authorList>
    </citation>
    <scope>NUCLEOTIDE SEQUENCE [LARGE SCALE GENOMIC DNA]</scope>
    <source>
        <strain evidence="9 10">DSM 24956</strain>
    </source>
</reference>
<accession>A0A1H2S4F6</accession>
<protein>
    <submittedName>
        <fullName evidence="9">Starch-binding associating with outer membrane</fullName>
    </submittedName>
</protein>
<comment type="similarity">
    <text evidence="2">Belongs to the SusD family.</text>
</comment>
<proteinExistence type="inferred from homology"/>
<sequence>MKKYIKIIILGVLLSFVYTSCSDDFTKVDPIGLINEDDFLTTDDEAESVIYGIYDIMAWNYNRPWHSAYFLKVLPGDCANAAGGNSGDQSQLQQIDDFEHVADNPSITGVWEGYYKTIGLANVLIEKLEASDLSSKDKFIAEAKFLRAYSYFELVTLFGDVPLRITTPQTIDEFGLARSPKSEVYAQIESDLDAAINGLPVNGAKSQPFRVSKEVAQAVLGKVYLFQEKYGDAAIEFANVISSNAFDLEPNFADVWETSTEHGIESLFELSFVSTEQYDWGNFPWGGRPESNIHAQLMGPRGDGIFDVAAIGIANGWGFNLPTSKIGLAYDDEGDTVRKGATVISEEELIAAGGSVTPPDSGIHDYEGYVRLKYVTKTQDTDGPINELNYGVNWRLLRYADVLLMAAEAYHKNNEDGKALIELNKVRDRAGLDDITATGSALFDAIVKERQLELAFEGQRFWDLVRWGMADAELSSYGYQSKHQLYPIPTNEISRNSLISPEDQNPGY</sequence>
<feature type="domain" description="RagB/SusD" evidence="7">
    <location>
        <begin position="355"/>
        <end position="479"/>
    </location>
</feature>
<evidence type="ECO:0000256" key="2">
    <source>
        <dbReference type="ARBA" id="ARBA00006275"/>
    </source>
</evidence>
<dbReference type="InterPro" id="IPR011990">
    <property type="entry name" value="TPR-like_helical_dom_sf"/>
</dbReference>
<evidence type="ECO:0000256" key="3">
    <source>
        <dbReference type="ARBA" id="ARBA00022729"/>
    </source>
</evidence>
<dbReference type="GO" id="GO:0009279">
    <property type="term" value="C:cell outer membrane"/>
    <property type="evidence" value="ECO:0007669"/>
    <property type="project" value="UniProtKB-SubCell"/>
</dbReference>
<evidence type="ECO:0000313" key="9">
    <source>
        <dbReference type="EMBL" id="SDW26426.1"/>
    </source>
</evidence>
<organism evidence="9 10">
    <name type="scientific">Lutibacter oricola</name>
    <dbReference type="NCBI Taxonomy" id="762486"/>
    <lineage>
        <taxon>Bacteria</taxon>
        <taxon>Pseudomonadati</taxon>
        <taxon>Bacteroidota</taxon>
        <taxon>Flavobacteriia</taxon>
        <taxon>Flavobacteriales</taxon>
        <taxon>Flavobacteriaceae</taxon>
        <taxon>Lutibacter</taxon>
    </lineage>
</organism>
<feature type="chain" id="PRO_5011501731" evidence="6">
    <location>
        <begin position="23"/>
        <end position="508"/>
    </location>
</feature>
<comment type="subcellular location">
    <subcellularLocation>
        <location evidence="1">Cell outer membrane</location>
    </subcellularLocation>
</comment>
<dbReference type="Gene3D" id="1.25.40.390">
    <property type="match status" value="1"/>
</dbReference>
<dbReference type="Pfam" id="PF14322">
    <property type="entry name" value="SusD-like_3"/>
    <property type="match status" value="1"/>
</dbReference>
<keyword evidence="3 6" id="KW-0732">Signal</keyword>
<feature type="domain" description="SusD-like N-terminal" evidence="8">
    <location>
        <begin position="88"/>
        <end position="225"/>
    </location>
</feature>
<evidence type="ECO:0000259" key="7">
    <source>
        <dbReference type="Pfam" id="PF07980"/>
    </source>
</evidence>
<evidence type="ECO:0000256" key="1">
    <source>
        <dbReference type="ARBA" id="ARBA00004442"/>
    </source>
</evidence>
<evidence type="ECO:0000256" key="4">
    <source>
        <dbReference type="ARBA" id="ARBA00023136"/>
    </source>
</evidence>
<dbReference type="OrthoDB" id="5694214at2"/>
<evidence type="ECO:0000259" key="8">
    <source>
        <dbReference type="Pfam" id="PF14322"/>
    </source>
</evidence>
<dbReference type="SUPFAM" id="SSF48452">
    <property type="entry name" value="TPR-like"/>
    <property type="match status" value="1"/>
</dbReference>
<keyword evidence="5" id="KW-0998">Cell outer membrane</keyword>
<dbReference type="EMBL" id="FNNJ01000001">
    <property type="protein sequence ID" value="SDW26426.1"/>
    <property type="molecule type" value="Genomic_DNA"/>
</dbReference>
<gene>
    <name evidence="9" type="ORF">SAMN05444411_101384</name>
</gene>
<evidence type="ECO:0000313" key="10">
    <source>
        <dbReference type="Proteomes" id="UP000199595"/>
    </source>
</evidence>
<name>A0A1H2S4F6_9FLAO</name>
<dbReference type="InterPro" id="IPR012944">
    <property type="entry name" value="SusD_RagB_dom"/>
</dbReference>
<dbReference type="AlphaFoldDB" id="A0A1H2S4F6"/>
<dbReference type="STRING" id="762486.SAMN05444411_101384"/>
<keyword evidence="4" id="KW-0472">Membrane</keyword>